<evidence type="ECO:0008006" key="2">
    <source>
        <dbReference type="Google" id="ProtNLM"/>
    </source>
</evidence>
<organism evidence="1">
    <name type="scientific">marine sediment metagenome</name>
    <dbReference type="NCBI Taxonomy" id="412755"/>
    <lineage>
        <taxon>unclassified sequences</taxon>
        <taxon>metagenomes</taxon>
        <taxon>ecological metagenomes</taxon>
    </lineage>
</organism>
<dbReference type="AlphaFoldDB" id="X1MX07"/>
<name>X1MX07_9ZZZZ</name>
<comment type="caution">
    <text evidence="1">The sequence shown here is derived from an EMBL/GenBank/DDBJ whole genome shotgun (WGS) entry which is preliminary data.</text>
</comment>
<accession>X1MX07</accession>
<sequence length="107" mass="12048">MVNTPFIPGLELCKMFFHDLVEPILEETFPNLRYAAAIVGSGSEVLGFDTEMSSDHHWGPRVMLFLDENDLSRDAVTIHEIIANRLPYTYRGYSTAFTPPDPNDNGT</sequence>
<feature type="non-terminal residue" evidence="1">
    <location>
        <position position="107"/>
    </location>
</feature>
<reference evidence="1" key="1">
    <citation type="journal article" date="2014" name="Front. Microbiol.">
        <title>High frequency of phylogenetically diverse reductive dehalogenase-homologous genes in deep subseafloor sedimentary metagenomes.</title>
        <authorList>
            <person name="Kawai M."/>
            <person name="Futagami T."/>
            <person name="Toyoda A."/>
            <person name="Takaki Y."/>
            <person name="Nishi S."/>
            <person name="Hori S."/>
            <person name="Arai W."/>
            <person name="Tsubouchi T."/>
            <person name="Morono Y."/>
            <person name="Uchiyama I."/>
            <person name="Ito T."/>
            <person name="Fujiyama A."/>
            <person name="Inagaki F."/>
            <person name="Takami H."/>
        </authorList>
    </citation>
    <scope>NUCLEOTIDE SEQUENCE</scope>
    <source>
        <strain evidence="1">Expedition CK06-06</strain>
    </source>
</reference>
<dbReference type="EMBL" id="BARV01022312">
    <property type="protein sequence ID" value="GAI19220.1"/>
    <property type="molecule type" value="Genomic_DNA"/>
</dbReference>
<protein>
    <recommendedName>
        <fullName evidence="2">DUF4037 domain-containing protein</fullName>
    </recommendedName>
</protein>
<evidence type="ECO:0000313" key="1">
    <source>
        <dbReference type="EMBL" id="GAI19220.1"/>
    </source>
</evidence>
<gene>
    <name evidence="1" type="ORF">S06H3_36804</name>
</gene>
<proteinExistence type="predicted"/>